<reference evidence="4 5" key="1">
    <citation type="submission" date="2016-02" db="EMBL/GenBank/DDBJ databases">
        <title>Genome analysis of coral dinoflagellate symbionts highlights evolutionary adaptations to a symbiotic lifestyle.</title>
        <authorList>
            <person name="Aranda M."/>
            <person name="Li Y."/>
            <person name="Liew Y.J."/>
            <person name="Baumgarten S."/>
            <person name="Simakov O."/>
            <person name="Wilson M."/>
            <person name="Piel J."/>
            <person name="Ashoor H."/>
            <person name="Bougouffa S."/>
            <person name="Bajic V.B."/>
            <person name="Ryu T."/>
            <person name="Ravasi T."/>
            <person name="Bayer T."/>
            <person name="Micklem G."/>
            <person name="Kim H."/>
            <person name="Bhak J."/>
            <person name="Lajeunesse T.C."/>
            <person name="Voolstra C.R."/>
        </authorList>
    </citation>
    <scope>NUCLEOTIDE SEQUENCE [LARGE SCALE GENOMIC DNA]</scope>
    <source>
        <strain evidence="4 5">CCMP2467</strain>
    </source>
</reference>
<dbReference type="SUPFAM" id="SSF53474">
    <property type="entry name" value="alpha/beta-Hydrolases"/>
    <property type="match status" value="1"/>
</dbReference>
<dbReference type="InterPro" id="IPR013094">
    <property type="entry name" value="AB_hydrolase_3"/>
</dbReference>
<organism evidence="4 5">
    <name type="scientific">Symbiodinium microadriaticum</name>
    <name type="common">Dinoflagellate</name>
    <name type="synonym">Zooxanthella microadriatica</name>
    <dbReference type="NCBI Taxonomy" id="2951"/>
    <lineage>
        <taxon>Eukaryota</taxon>
        <taxon>Sar</taxon>
        <taxon>Alveolata</taxon>
        <taxon>Dinophyceae</taxon>
        <taxon>Suessiales</taxon>
        <taxon>Symbiodiniaceae</taxon>
        <taxon>Symbiodinium</taxon>
    </lineage>
</organism>
<comment type="caution">
    <text evidence="4">The sequence shown here is derived from an EMBL/GenBank/DDBJ whole genome shotgun (WGS) entry which is preliminary data.</text>
</comment>
<evidence type="ECO:0000256" key="1">
    <source>
        <dbReference type="ARBA" id="ARBA00022801"/>
    </source>
</evidence>
<name>A0A1Q9CXG1_SYMMI</name>
<keyword evidence="1" id="KW-0378">Hydrolase</keyword>
<dbReference type="GO" id="GO:0004806">
    <property type="term" value="F:triacylglycerol lipase activity"/>
    <property type="evidence" value="ECO:0007669"/>
    <property type="project" value="TreeGrafter"/>
</dbReference>
<dbReference type="PANTHER" id="PTHR48081">
    <property type="entry name" value="AB HYDROLASE SUPERFAMILY PROTEIN C4A8.06C"/>
    <property type="match status" value="1"/>
</dbReference>
<dbReference type="Gene3D" id="3.40.50.1820">
    <property type="entry name" value="alpha/beta hydrolase"/>
    <property type="match status" value="1"/>
</dbReference>
<evidence type="ECO:0000313" key="4">
    <source>
        <dbReference type="EMBL" id="OLP87608.1"/>
    </source>
</evidence>
<dbReference type="Pfam" id="PF07859">
    <property type="entry name" value="Abhydrolase_3"/>
    <property type="match status" value="1"/>
</dbReference>
<keyword evidence="2" id="KW-0472">Membrane</keyword>
<dbReference type="OMA" id="WREDADC"/>
<dbReference type="OrthoDB" id="408631at2759"/>
<keyword evidence="2" id="KW-0812">Transmembrane</keyword>
<evidence type="ECO:0000313" key="5">
    <source>
        <dbReference type="Proteomes" id="UP000186817"/>
    </source>
</evidence>
<feature type="transmembrane region" description="Helical" evidence="2">
    <location>
        <begin position="474"/>
        <end position="498"/>
    </location>
</feature>
<evidence type="ECO:0000259" key="3">
    <source>
        <dbReference type="Pfam" id="PF07859"/>
    </source>
</evidence>
<protein>
    <submittedName>
        <fullName evidence="4">Esterase</fullName>
    </submittedName>
</protein>
<dbReference type="InterPro" id="IPR029058">
    <property type="entry name" value="AB_hydrolase_fold"/>
</dbReference>
<dbReference type="AlphaFoldDB" id="A0A1Q9CXG1"/>
<feature type="domain" description="Alpha/beta hydrolase fold-3" evidence="3">
    <location>
        <begin position="109"/>
        <end position="368"/>
    </location>
</feature>
<sequence>MLRRPDALQFLCFSLGLSVEAHEKPLWKNGHYPYEDLISETVAYCYTSIVRNSSCCLDSLYAPGVRKTVVRRVGVGWWCGKSCYDDKKGYRGDDLVWVPEGATCESPRLLWIHGGSWEYGSPDTYSYGQLASKLAGLSGAVVMVPDFPLAPAGTYQVVLGACLDALRWLAEAPLGDLHCPPGVAPLLVGGDSAGGGTALSLTLKLKESGGWSPKGIRESRPEELPGGQILAGAVFFSPWTNLKCDTPDYYYNAFAKIVDKKAFKDPDSGVAYVGDLMFRGHPQENLDEFTVNAKSYVGGDDSLLTDPLASPFFASVDELGGGGIPPLLFAVGGSESILGDSMILAQKAAFYGTSVHVDVHVGMWHDFPMYSEGCGSGVPLWQAARALNRTAAFIKYVAAAKQTATRLGLIWPPTKSIPGTPHTRYIYDTTRPGAARWFPKELVDEATAPLSFADGFPEMGPSGKALLVAPDRGAYALLASIGLFGTLISLLVYGICVYSVSQRERIAQGDAVGGIQHPRILEKSVRQSLADAMFMTDLLVDHSRFTNGKFDGGADPSPKIEATPFLSLDFSEKGHYREVRVPDPPRGAVWQLDEPALGDLELRVRLQHVLDVEH</sequence>
<accession>A0A1Q9CXG1</accession>
<proteinExistence type="predicted"/>
<evidence type="ECO:0000256" key="2">
    <source>
        <dbReference type="SAM" id="Phobius"/>
    </source>
</evidence>
<dbReference type="InterPro" id="IPR050300">
    <property type="entry name" value="GDXG_lipolytic_enzyme"/>
</dbReference>
<dbReference type="PANTHER" id="PTHR48081:SF30">
    <property type="entry name" value="ACETYL-HYDROLASE LIPR-RELATED"/>
    <property type="match status" value="1"/>
</dbReference>
<keyword evidence="5" id="KW-1185">Reference proteome</keyword>
<gene>
    <name evidence="4" type="primary">est</name>
    <name evidence="4" type="ORF">AK812_SmicGene31145</name>
</gene>
<dbReference type="EMBL" id="LSRX01000852">
    <property type="protein sequence ID" value="OLP87608.1"/>
    <property type="molecule type" value="Genomic_DNA"/>
</dbReference>
<keyword evidence="2" id="KW-1133">Transmembrane helix</keyword>
<dbReference type="Proteomes" id="UP000186817">
    <property type="component" value="Unassembled WGS sequence"/>
</dbReference>